<evidence type="ECO:0000256" key="7">
    <source>
        <dbReference type="ARBA" id="ARBA00023053"/>
    </source>
</evidence>
<sequence>MDDYWNVFPQNDAKSLIVKHAPSRENGAMIEVFYEQLNFEMLSESEAYGVMRFSSHTSQNLL</sequence>
<evidence type="ECO:0000256" key="4">
    <source>
        <dbReference type="ARBA" id="ARBA00022461"/>
    </source>
</evidence>
<reference evidence="14" key="1">
    <citation type="submission" date="2022-11" db="UniProtKB">
        <authorList>
            <consortium name="WormBaseParasite"/>
        </authorList>
    </citation>
    <scope>IDENTIFICATION</scope>
</reference>
<comment type="subcellular location">
    <subcellularLocation>
        <location evidence="1">Membrane</location>
        <topology evidence="1">Multi-pass membrane protein</topology>
    </subcellularLocation>
</comment>
<evidence type="ECO:0000256" key="6">
    <source>
        <dbReference type="ARBA" id="ARBA00022989"/>
    </source>
</evidence>
<evidence type="ECO:0000256" key="3">
    <source>
        <dbReference type="ARBA" id="ARBA00022448"/>
    </source>
</evidence>
<keyword evidence="6" id="KW-1133">Transmembrane helix</keyword>
<keyword evidence="3" id="KW-0813">Transport</keyword>
<evidence type="ECO:0000256" key="9">
    <source>
        <dbReference type="ARBA" id="ARBA00023136"/>
    </source>
</evidence>
<keyword evidence="4" id="KW-0894">Sodium channel</keyword>
<accession>A0A914S986</accession>
<evidence type="ECO:0000256" key="11">
    <source>
        <dbReference type="ARBA" id="ARBA00023201"/>
    </source>
</evidence>
<protein>
    <submittedName>
        <fullName evidence="14">Uncharacterized protein</fullName>
    </submittedName>
</protein>
<keyword evidence="11" id="KW-0739">Sodium transport</keyword>
<keyword evidence="7" id="KW-0915">Sodium</keyword>
<keyword evidence="12" id="KW-0407">Ion channel</keyword>
<evidence type="ECO:0000313" key="14">
    <source>
        <dbReference type="WBParaSite" id="PEQ_0001073101-mRNA-1"/>
    </source>
</evidence>
<keyword evidence="13" id="KW-1185">Reference proteome</keyword>
<evidence type="ECO:0000313" key="13">
    <source>
        <dbReference type="Proteomes" id="UP000887564"/>
    </source>
</evidence>
<evidence type="ECO:0000256" key="12">
    <source>
        <dbReference type="ARBA" id="ARBA00023303"/>
    </source>
</evidence>
<dbReference type="PRINTS" id="PR01078">
    <property type="entry name" value="AMINACHANNEL"/>
</dbReference>
<evidence type="ECO:0000256" key="5">
    <source>
        <dbReference type="ARBA" id="ARBA00022692"/>
    </source>
</evidence>
<evidence type="ECO:0000256" key="1">
    <source>
        <dbReference type="ARBA" id="ARBA00004141"/>
    </source>
</evidence>
<dbReference type="GO" id="GO:0016020">
    <property type="term" value="C:membrane"/>
    <property type="evidence" value="ECO:0007669"/>
    <property type="project" value="UniProtKB-SubCell"/>
</dbReference>
<keyword evidence="8" id="KW-0406">Ion transport</keyword>
<comment type="similarity">
    <text evidence="2">Belongs to the amiloride-sensitive sodium channel (TC 1.A.6) family.</text>
</comment>
<keyword evidence="5" id="KW-0812">Transmembrane</keyword>
<evidence type="ECO:0000256" key="2">
    <source>
        <dbReference type="ARBA" id="ARBA00007193"/>
    </source>
</evidence>
<organism evidence="13 14">
    <name type="scientific">Parascaris equorum</name>
    <name type="common">Equine roundworm</name>
    <dbReference type="NCBI Taxonomy" id="6256"/>
    <lineage>
        <taxon>Eukaryota</taxon>
        <taxon>Metazoa</taxon>
        <taxon>Ecdysozoa</taxon>
        <taxon>Nematoda</taxon>
        <taxon>Chromadorea</taxon>
        <taxon>Rhabditida</taxon>
        <taxon>Spirurina</taxon>
        <taxon>Ascaridomorpha</taxon>
        <taxon>Ascaridoidea</taxon>
        <taxon>Ascarididae</taxon>
        <taxon>Parascaris</taxon>
    </lineage>
</organism>
<dbReference type="WBParaSite" id="PEQ_0001073101-mRNA-1">
    <property type="protein sequence ID" value="PEQ_0001073101-mRNA-1"/>
    <property type="gene ID" value="PEQ_0001073101"/>
</dbReference>
<proteinExistence type="inferred from homology"/>
<name>A0A914S986_PAREQ</name>
<evidence type="ECO:0000256" key="8">
    <source>
        <dbReference type="ARBA" id="ARBA00023065"/>
    </source>
</evidence>
<keyword evidence="10" id="KW-0325">Glycoprotein</keyword>
<dbReference type="AlphaFoldDB" id="A0A914S986"/>
<keyword evidence="9" id="KW-0472">Membrane</keyword>
<dbReference type="InterPro" id="IPR001873">
    <property type="entry name" value="ENaC"/>
</dbReference>
<evidence type="ECO:0000256" key="10">
    <source>
        <dbReference type="ARBA" id="ARBA00023180"/>
    </source>
</evidence>
<dbReference type="GO" id="GO:0005272">
    <property type="term" value="F:sodium channel activity"/>
    <property type="evidence" value="ECO:0007669"/>
    <property type="project" value="UniProtKB-KW"/>
</dbReference>
<dbReference type="Proteomes" id="UP000887564">
    <property type="component" value="Unplaced"/>
</dbReference>